<accession>A0AAU9T9E4</accession>
<feature type="domain" description="Subtilisin-like protease fibronectin type-III" evidence="8">
    <location>
        <begin position="274"/>
        <end position="327"/>
    </location>
</feature>
<evidence type="ECO:0000256" key="5">
    <source>
        <dbReference type="ARBA" id="ARBA00022825"/>
    </source>
</evidence>
<protein>
    <recommendedName>
        <fullName evidence="11">Substilisin-like protease-like protein</fullName>
    </recommendedName>
</protein>
<evidence type="ECO:0000256" key="4">
    <source>
        <dbReference type="ARBA" id="ARBA00022801"/>
    </source>
</evidence>
<dbReference type="InterPro" id="IPR000209">
    <property type="entry name" value="Peptidase_S8/S53_dom"/>
</dbReference>
<dbReference type="InterPro" id="IPR041469">
    <property type="entry name" value="Subtilisin-like_FN3"/>
</dbReference>
<dbReference type="AlphaFoldDB" id="A0AAU9T9E4"/>
<proteinExistence type="inferred from homology"/>
<dbReference type="PROSITE" id="PS51892">
    <property type="entry name" value="SUBTILASE"/>
    <property type="match status" value="1"/>
</dbReference>
<comment type="caution">
    <text evidence="6">Lacks conserved residue(s) required for the propagation of feature annotation.</text>
</comment>
<dbReference type="InterPro" id="IPR023828">
    <property type="entry name" value="Peptidase_S8_Ser-AS"/>
</dbReference>
<organism evidence="9 10">
    <name type="scientific">Thlaspi arvense</name>
    <name type="common">Field penny-cress</name>
    <dbReference type="NCBI Taxonomy" id="13288"/>
    <lineage>
        <taxon>Eukaryota</taxon>
        <taxon>Viridiplantae</taxon>
        <taxon>Streptophyta</taxon>
        <taxon>Embryophyta</taxon>
        <taxon>Tracheophyta</taxon>
        <taxon>Spermatophyta</taxon>
        <taxon>Magnoliopsida</taxon>
        <taxon>eudicotyledons</taxon>
        <taxon>Gunneridae</taxon>
        <taxon>Pentapetalae</taxon>
        <taxon>rosids</taxon>
        <taxon>malvids</taxon>
        <taxon>Brassicales</taxon>
        <taxon>Brassicaceae</taxon>
        <taxon>Thlaspideae</taxon>
        <taxon>Thlaspi</taxon>
    </lineage>
</organism>
<dbReference type="GO" id="GO:0006508">
    <property type="term" value="P:proteolysis"/>
    <property type="evidence" value="ECO:0007669"/>
    <property type="project" value="UniProtKB-KW"/>
</dbReference>
<keyword evidence="4" id="KW-0378">Hydrolase</keyword>
<dbReference type="Gene3D" id="2.60.40.2310">
    <property type="match status" value="1"/>
</dbReference>
<evidence type="ECO:0000256" key="3">
    <source>
        <dbReference type="ARBA" id="ARBA00022729"/>
    </source>
</evidence>
<evidence type="ECO:0000259" key="7">
    <source>
        <dbReference type="Pfam" id="PF00082"/>
    </source>
</evidence>
<evidence type="ECO:0000256" key="6">
    <source>
        <dbReference type="PROSITE-ProRule" id="PRU01240"/>
    </source>
</evidence>
<evidence type="ECO:0000313" key="9">
    <source>
        <dbReference type="EMBL" id="CAH2079342.1"/>
    </source>
</evidence>
<keyword evidence="2" id="KW-0645">Protease</keyword>
<feature type="non-terminal residue" evidence="9">
    <location>
        <position position="1"/>
    </location>
</feature>
<reference evidence="9 10" key="1">
    <citation type="submission" date="2022-03" db="EMBL/GenBank/DDBJ databases">
        <authorList>
            <person name="Nunn A."/>
            <person name="Chopra R."/>
            <person name="Nunn A."/>
            <person name="Contreras Garrido A."/>
        </authorList>
    </citation>
    <scope>NUCLEOTIDE SEQUENCE [LARGE SCALE GENOMIC DNA]</scope>
</reference>
<dbReference type="PANTHER" id="PTHR10795">
    <property type="entry name" value="PROPROTEIN CONVERTASE SUBTILISIN/KEXIN"/>
    <property type="match status" value="1"/>
</dbReference>
<evidence type="ECO:0000259" key="8">
    <source>
        <dbReference type="Pfam" id="PF17766"/>
    </source>
</evidence>
<dbReference type="Pfam" id="PF00082">
    <property type="entry name" value="Peptidase_S8"/>
    <property type="match status" value="1"/>
</dbReference>
<dbReference type="Pfam" id="PF17766">
    <property type="entry name" value="fn3_6"/>
    <property type="match status" value="1"/>
</dbReference>
<dbReference type="GO" id="GO:0004252">
    <property type="term" value="F:serine-type endopeptidase activity"/>
    <property type="evidence" value="ECO:0007669"/>
    <property type="project" value="InterPro"/>
</dbReference>
<dbReference type="Proteomes" id="UP000836841">
    <property type="component" value="Chromosome 7"/>
</dbReference>
<dbReference type="InterPro" id="IPR036852">
    <property type="entry name" value="Peptidase_S8/S53_dom_sf"/>
</dbReference>
<evidence type="ECO:0000313" key="10">
    <source>
        <dbReference type="Proteomes" id="UP000836841"/>
    </source>
</evidence>
<name>A0AAU9T9E4_THLAR</name>
<sequence length="328" mass="34695">ARAPFKGQETQADLMFVKSAAEITNAAMGKVVLAFITAGGDKEMDFARTFFVARGKALILATERHDVITVAVGEPIIMYIDYEHGTTMLRYIGSARSPSIKISSVITLTGPLVATKAAVFSGRGPNSVSPYALKPDIAAPGVAILAASTPLETGAEEGFIFKSGTSMSTPVVAGLVALLRAVHPDWSPAALRSALVATASTTDPYGEPIFVEGLSRKLADPFDFGGGLVNPNKPWSYDYLLFLCAFGYDEASITKIANKTTLYECPSPSPSMLDLNLPSITIPFLKEDVTLTRTVTNVGPVDSVYKLVLGPPLGVKISVTPNTLVFSS</sequence>
<keyword evidence="3" id="KW-0732">Signal</keyword>
<dbReference type="PROSITE" id="PS00138">
    <property type="entry name" value="SUBTILASE_SER"/>
    <property type="match status" value="1"/>
</dbReference>
<dbReference type="SUPFAM" id="SSF52743">
    <property type="entry name" value="Subtilisin-like"/>
    <property type="match status" value="1"/>
</dbReference>
<feature type="domain" description="Peptidase S8/S53" evidence="7">
    <location>
        <begin position="105"/>
        <end position="201"/>
    </location>
</feature>
<keyword evidence="10" id="KW-1185">Reference proteome</keyword>
<evidence type="ECO:0000256" key="1">
    <source>
        <dbReference type="ARBA" id="ARBA00011073"/>
    </source>
</evidence>
<evidence type="ECO:0000256" key="2">
    <source>
        <dbReference type="ARBA" id="ARBA00022670"/>
    </source>
</evidence>
<feature type="non-terminal residue" evidence="9">
    <location>
        <position position="328"/>
    </location>
</feature>
<comment type="similarity">
    <text evidence="1 6">Belongs to the peptidase S8 family.</text>
</comment>
<keyword evidence="5" id="KW-0720">Serine protease</keyword>
<dbReference type="Gene3D" id="3.40.50.200">
    <property type="entry name" value="Peptidase S8/S53 domain"/>
    <property type="match status" value="1"/>
</dbReference>
<dbReference type="EMBL" id="OU466863">
    <property type="protein sequence ID" value="CAH2079342.1"/>
    <property type="molecule type" value="Genomic_DNA"/>
</dbReference>
<dbReference type="InterPro" id="IPR045051">
    <property type="entry name" value="SBT"/>
</dbReference>
<evidence type="ECO:0008006" key="11">
    <source>
        <dbReference type="Google" id="ProtNLM"/>
    </source>
</evidence>
<gene>
    <name evidence="9" type="ORF">TAV2_LOCUS24594</name>
</gene>